<feature type="compositionally biased region" description="Polar residues" evidence="2">
    <location>
        <begin position="386"/>
        <end position="397"/>
    </location>
</feature>
<keyword evidence="5" id="KW-1185">Reference proteome</keyword>
<dbReference type="InterPro" id="IPR013087">
    <property type="entry name" value="Znf_C2H2_type"/>
</dbReference>
<evidence type="ECO:0000256" key="1">
    <source>
        <dbReference type="PROSITE-ProRule" id="PRU00042"/>
    </source>
</evidence>
<evidence type="ECO:0000313" key="4">
    <source>
        <dbReference type="EMBL" id="KAJ8957996.1"/>
    </source>
</evidence>
<feature type="compositionally biased region" description="Low complexity" evidence="2">
    <location>
        <begin position="284"/>
        <end position="297"/>
    </location>
</feature>
<dbReference type="EMBL" id="JAPWTK010000020">
    <property type="protein sequence ID" value="KAJ8957996.1"/>
    <property type="molecule type" value="Genomic_DNA"/>
</dbReference>
<dbReference type="PROSITE" id="PS50157">
    <property type="entry name" value="ZINC_FINGER_C2H2_2"/>
    <property type="match status" value="1"/>
</dbReference>
<feature type="region of interest" description="Disordered" evidence="2">
    <location>
        <begin position="126"/>
        <end position="161"/>
    </location>
</feature>
<evidence type="ECO:0000259" key="3">
    <source>
        <dbReference type="PROSITE" id="PS50157"/>
    </source>
</evidence>
<evidence type="ECO:0000313" key="5">
    <source>
        <dbReference type="Proteomes" id="UP001162162"/>
    </source>
</evidence>
<feature type="compositionally biased region" description="Low complexity" evidence="2">
    <location>
        <begin position="133"/>
        <end position="161"/>
    </location>
</feature>
<dbReference type="AlphaFoldDB" id="A0AAV8Z1I2"/>
<gene>
    <name evidence="4" type="ORF">NQ318_001998</name>
</gene>
<keyword evidence="1" id="KW-0862">Zinc</keyword>
<feature type="region of interest" description="Disordered" evidence="2">
    <location>
        <begin position="377"/>
        <end position="397"/>
    </location>
</feature>
<feature type="domain" description="C2H2-type" evidence="3">
    <location>
        <begin position="36"/>
        <end position="64"/>
    </location>
</feature>
<accession>A0AAV8Z1I2</accession>
<name>A0AAV8Z1I2_9CUCU</name>
<dbReference type="Proteomes" id="UP001162162">
    <property type="component" value="Unassembled WGS sequence"/>
</dbReference>
<proteinExistence type="predicted"/>
<feature type="compositionally biased region" description="Low complexity" evidence="2">
    <location>
        <begin position="345"/>
        <end position="356"/>
    </location>
</feature>
<evidence type="ECO:0000256" key="2">
    <source>
        <dbReference type="SAM" id="MobiDB-lite"/>
    </source>
</evidence>
<keyword evidence="1" id="KW-0479">Metal-binding</keyword>
<dbReference type="GO" id="GO:0008270">
    <property type="term" value="F:zinc ion binding"/>
    <property type="evidence" value="ECO:0007669"/>
    <property type="project" value="UniProtKB-KW"/>
</dbReference>
<protein>
    <recommendedName>
        <fullName evidence="3">C2H2-type domain-containing protein</fullName>
    </recommendedName>
</protein>
<comment type="caution">
    <text evidence="4">The sequence shown here is derived from an EMBL/GenBank/DDBJ whole genome shotgun (WGS) entry which is preliminary data.</text>
</comment>
<organism evidence="4 5">
    <name type="scientific">Aromia moschata</name>
    <dbReference type="NCBI Taxonomy" id="1265417"/>
    <lineage>
        <taxon>Eukaryota</taxon>
        <taxon>Metazoa</taxon>
        <taxon>Ecdysozoa</taxon>
        <taxon>Arthropoda</taxon>
        <taxon>Hexapoda</taxon>
        <taxon>Insecta</taxon>
        <taxon>Pterygota</taxon>
        <taxon>Neoptera</taxon>
        <taxon>Endopterygota</taxon>
        <taxon>Coleoptera</taxon>
        <taxon>Polyphaga</taxon>
        <taxon>Cucujiformia</taxon>
        <taxon>Chrysomeloidea</taxon>
        <taxon>Cerambycidae</taxon>
        <taxon>Cerambycinae</taxon>
        <taxon>Callichromatini</taxon>
        <taxon>Aromia</taxon>
    </lineage>
</organism>
<feature type="region of interest" description="Disordered" evidence="2">
    <location>
        <begin position="328"/>
        <end position="356"/>
    </location>
</feature>
<reference evidence="4" key="1">
    <citation type="journal article" date="2023" name="Insect Mol. Biol.">
        <title>Genome sequencing provides insights into the evolution of gene families encoding plant cell wall-degrading enzymes in longhorned beetles.</title>
        <authorList>
            <person name="Shin N.R."/>
            <person name="Okamura Y."/>
            <person name="Kirsch R."/>
            <person name="Pauchet Y."/>
        </authorList>
    </citation>
    <scope>NUCLEOTIDE SEQUENCE</scope>
    <source>
        <strain evidence="4">AMC_N1</strain>
    </source>
</reference>
<sequence>MTDSKVKIKPILTILPSSVPSASLQHAALIGGPNATSCPLCHKMFLGGEALMEHMKHTHKDPNASGVARLLTHMEHMRMDPKHQFAAQYVLSRAAAERRERESLLAAVTSASGSSLLGLTGMGPASGSPMCASPSAHSDSSSGNGRLSSAGSEAGGLNNNNNNCNTKLGDILRSNNGLHQQYNVEDQLHTANRMAVIANMVGQGGVPPGLGSDPSAAAANITAANLANLAMRLGVTQANQVNSSSNPSTPPISNDTLSLSVNAMNAMRASMDSIRNMDVMRSSVMDMSSSQQSQQQQEALRMQHAEALIRSQAETALRLAMSQALPQLNQQDSSHSPLRHNGNYQSHQGQSSQQLSPDLTEALRLQEQRLEQALRLHGSDPRSLGFSLSSQQQNQQP</sequence>
<keyword evidence="1" id="KW-0863">Zinc-finger</keyword>
<dbReference type="PROSITE" id="PS00028">
    <property type="entry name" value="ZINC_FINGER_C2H2_1"/>
    <property type="match status" value="1"/>
</dbReference>
<feature type="region of interest" description="Disordered" evidence="2">
    <location>
        <begin position="284"/>
        <end position="303"/>
    </location>
</feature>